<dbReference type="EMBL" id="SPHZ02000007">
    <property type="protein sequence ID" value="KAF0909605.1"/>
    <property type="molecule type" value="Genomic_DNA"/>
</dbReference>
<dbReference type="Proteomes" id="UP000479710">
    <property type="component" value="Unassembled WGS sequence"/>
</dbReference>
<sequence>MGKARMVRTVVSIIGTQGMGVAGHGSSGHIMGKAWRRRCGARRVGQPVLAFCRARAMRDDPRRRKGMATRRSAGGRPRDS</sequence>
<keyword evidence="3" id="KW-1185">Reference proteome</keyword>
<comment type="caution">
    <text evidence="2">The sequence shown here is derived from an EMBL/GenBank/DDBJ whole genome shotgun (WGS) entry which is preliminary data.</text>
</comment>
<proteinExistence type="predicted"/>
<accession>A0A6G1DA18</accession>
<dbReference type="AlphaFoldDB" id="A0A6G1DA18"/>
<name>A0A6G1DA18_9ORYZ</name>
<protein>
    <submittedName>
        <fullName evidence="2">Uncharacterized protein</fullName>
    </submittedName>
</protein>
<evidence type="ECO:0000256" key="1">
    <source>
        <dbReference type="SAM" id="MobiDB-lite"/>
    </source>
</evidence>
<evidence type="ECO:0000313" key="3">
    <source>
        <dbReference type="Proteomes" id="UP000479710"/>
    </source>
</evidence>
<feature type="region of interest" description="Disordered" evidence="1">
    <location>
        <begin position="56"/>
        <end position="80"/>
    </location>
</feature>
<evidence type="ECO:0000313" key="2">
    <source>
        <dbReference type="EMBL" id="KAF0909605.1"/>
    </source>
</evidence>
<organism evidence="2 3">
    <name type="scientific">Oryza meyeriana var. granulata</name>
    <dbReference type="NCBI Taxonomy" id="110450"/>
    <lineage>
        <taxon>Eukaryota</taxon>
        <taxon>Viridiplantae</taxon>
        <taxon>Streptophyta</taxon>
        <taxon>Embryophyta</taxon>
        <taxon>Tracheophyta</taxon>
        <taxon>Spermatophyta</taxon>
        <taxon>Magnoliopsida</taxon>
        <taxon>Liliopsida</taxon>
        <taxon>Poales</taxon>
        <taxon>Poaceae</taxon>
        <taxon>BOP clade</taxon>
        <taxon>Oryzoideae</taxon>
        <taxon>Oryzeae</taxon>
        <taxon>Oryzinae</taxon>
        <taxon>Oryza</taxon>
        <taxon>Oryza meyeriana</taxon>
    </lineage>
</organism>
<reference evidence="2 3" key="1">
    <citation type="submission" date="2019-11" db="EMBL/GenBank/DDBJ databases">
        <title>Whole genome sequence of Oryza granulata.</title>
        <authorList>
            <person name="Li W."/>
        </authorList>
    </citation>
    <scope>NUCLEOTIDE SEQUENCE [LARGE SCALE GENOMIC DNA]</scope>
    <source>
        <strain evidence="3">cv. Menghai</strain>
        <tissue evidence="2">Leaf</tissue>
    </source>
</reference>
<gene>
    <name evidence="2" type="ORF">E2562_038948</name>
</gene>